<dbReference type="Pfam" id="PF00089">
    <property type="entry name" value="Trypsin"/>
    <property type="match status" value="1"/>
</dbReference>
<dbReference type="SUPFAM" id="SSF50494">
    <property type="entry name" value="Trypsin-like serine proteases"/>
    <property type="match status" value="1"/>
</dbReference>
<evidence type="ECO:0000313" key="9">
    <source>
        <dbReference type="RefSeq" id="XP_034256793.1"/>
    </source>
</evidence>
<keyword evidence="2" id="KW-0645">Protease</keyword>
<dbReference type="OrthoDB" id="10059102at2759"/>
<keyword evidence="4" id="KW-0720">Serine protease</keyword>
<feature type="domain" description="Peptidase S1" evidence="7">
    <location>
        <begin position="15"/>
        <end position="197"/>
    </location>
</feature>
<dbReference type="PANTHER" id="PTHR24276">
    <property type="entry name" value="POLYSERASE-RELATED"/>
    <property type="match status" value="1"/>
</dbReference>
<protein>
    <submittedName>
        <fullName evidence="9">Trypsin-1-like</fullName>
    </submittedName>
</protein>
<keyword evidence="8" id="KW-1185">Reference proteome</keyword>
<evidence type="ECO:0000256" key="6">
    <source>
        <dbReference type="SAM" id="SignalP"/>
    </source>
</evidence>
<dbReference type="PANTHER" id="PTHR24276:SF91">
    <property type="entry name" value="AT26814P-RELATED"/>
    <property type="match status" value="1"/>
</dbReference>
<dbReference type="PRINTS" id="PR00722">
    <property type="entry name" value="CHYMOTRYPSIN"/>
</dbReference>
<evidence type="ECO:0000256" key="3">
    <source>
        <dbReference type="ARBA" id="ARBA00022801"/>
    </source>
</evidence>
<dbReference type="SMART" id="SM00020">
    <property type="entry name" value="Tryp_SPc"/>
    <property type="match status" value="1"/>
</dbReference>
<dbReference type="FunCoup" id="A0A6P9AEQ3">
    <property type="interactions" value="64"/>
</dbReference>
<dbReference type="KEGG" id="tpal:117654329"/>
<dbReference type="GeneID" id="117654329"/>
<keyword evidence="5" id="KW-1015">Disulfide bond</keyword>
<evidence type="ECO:0000259" key="7">
    <source>
        <dbReference type="PROSITE" id="PS50240"/>
    </source>
</evidence>
<gene>
    <name evidence="9" type="primary">LOC117654329</name>
</gene>
<proteinExistence type="inferred from homology"/>
<dbReference type="FunFam" id="2.40.10.10:FF:000068">
    <property type="entry name" value="transmembrane protease serine 2"/>
    <property type="match status" value="1"/>
</dbReference>
<dbReference type="PROSITE" id="PS50240">
    <property type="entry name" value="TRYPSIN_DOM"/>
    <property type="match status" value="1"/>
</dbReference>
<dbReference type="InterPro" id="IPR043504">
    <property type="entry name" value="Peptidase_S1_PA_chymotrypsin"/>
</dbReference>
<comment type="similarity">
    <text evidence="1">Belongs to the peptidase S1 family.</text>
</comment>
<dbReference type="InterPro" id="IPR009003">
    <property type="entry name" value="Peptidase_S1_PA"/>
</dbReference>
<dbReference type="CDD" id="cd00190">
    <property type="entry name" value="Tryp_SPc"/>
    <property type="match status" value="1"/>
</dbReference>
<dbReference type="InterPro" id="IPR001254">
    <property type="entry name" value="Trypsin_dom"/>
</dbReference>
<evidence type="ECO:0000256" key="4">
    <source>
        <dbReference type="ARBA" id="ARBA00022825"/>
    </source>
</evidence>
<evidence type="ECO:0000313" key="8">
    <source>
        <dbReference type="Proteomes" id="UP000515158"/>
    </source>
</evidence>
<evidence type="ECO:0000256" key="2">
    <source>
        <dbReference type="ARBA" id="ARBA00022670"/>
    </source>
</evidence>
<dbReference type="InterPro" id="IPR001314">
    <property type="entry name" value="Peptidase_S1A"/>
</dbReference>
<dbReference type="GO" id="GO:0004252">
    <property type="term" value="F:serine-type endopeptidase activity"/>
    <property type="evidence" value="ECO:0007669"/>
    <property type="project" value="InterPro"/>
</dbReference>
<dbReference type="InterPro" id="IPR050430">
    <property type="entry name" value="Peptidase_S1"/>
</dbReference>
<organism evidence="9">
    <name type="scientific">Thrips palmi</name>
    <name type="common">Melon thrips</name>
    <dbReference type="NCBI Taxonomy" id="161013"/>
    <lineage>
        <taxon>Eukaryota</taxon>
        <taxon>Metazoa</taxon>
        <taxon>Ecdysozoa</taxon>
        <taxon>Arthropoda</taxon>
        <taxon>Hexapoda</taxon>
        <taxon>Insecta</taxon>
        <taxon>Pterygota</taxon>
        <taxon>Neoptera</taxon>
        <taxon>Paraneoptera</taxon>
        <taxon>Thysanoptera</taxon>
        <taxon>Terebrantia</taxon>
        <taxon>Thripoidea</taxon>
        <taxon>Thripidae</taxon>
        <taxon>Thrips</taxon>
    </lineage>
</organism>
<feature type="signal peptide" evidence="6">
    <location>
        <begin position="1"/>
        <end position="20"/>
    </location>
</feature>
<dbReference type="GO" id="GO:0006508">
    <property type="term" value="P:proteolysis"/>
    <property type="evidence" value="ECO:0007669"/>
    <property type="project" value="UniProtKB-KW"/>
</dbReference>
<dbReference type="InterPro" id="IPR018114">
    <property type="entry name" value="TRYPSIN_HIS"/>
</dbReference>
<reference evidence="9" key="1">
    <citation type="submission" date="2025-08" db="UniProtKB">
        <authorList>
            <consortium name="RefSeq"/>
        </authorList>
    </citation>
    <scope>IDENTIFICATION</scope>
    <source>
        <tissue evidence="9">Total insect</tissue>
    </source>
</reference>
<name>A0A6P9AEQ3_THRPL</name>
<evidence type="ECO:0000256" key="5">
    <source>
        <dbReference type="ARBA" id="ARBA00023157"/>
    </source>
</evidence>
<evidence type="ECO:0000256" key="1">
    <source>
        <dbReference type="ARBA" id="ARBA00007664"/>
    </source>
</evidence>
<accession>A0A6P9AEQ3</accession>
<feature type="chain" id="PRO_5028245248" evidence="6">
    <location>
        <begin position="21"/>
        <end position="236"/>
    </location>
</feature>
<dbReference type="InParanoid" id="A0A6P9AEQ3"/>
<dbReference type="RefSeq" id="XP_034256793.1">
    <property type="nucleotide sequence ID" value="XM_034400902.1"/>
</dbReference>
<dbReference type="AlphaFoldDB" id="A0A6P9AEQ3"/>
<dbReference type="Gene3D" id="2.40.10.10">
    <property type="entry name" value="Trypsin-like serine proteases"/>
    <property type="match status" value="1"/>
</dbReference>
<keyword evidence="3" id="KW-0378">Hydrolase</keyword>
<sequence length="236" mass="25279">MAVTVAALAAVACFCMGASASTPVDIRDVPYHVRVRSLLPNGTHILCGGSILSDRIVLTAAHCTDGKDVSSLTVRAGSADRARGGQELPVARVFQDPRWTEATKDFDVSVLQLEGRITFGDTARPIALVAPLTEQPTGSRGLVAGWGRSSGDGIPSETLGSALLQYIDRLPCRRAFVKGRITPRMVCYGGVVGPACDVSTNLMAFFNTKKKTPRDLRRREQRVSDGSFVNFVGKPF</sequence>
<dbReference type="PROSITE" id="PS00134">
    <property type="entry name" value="TRYPSIN_HIS"/>
    <property type="match status" value="1"/>
</dbReference>
<keyword evidence="6" id="KW-0732">Signal</keyword>
<dbReference type="Proteomes" id="UP000515158">
    <property type="component" value="Unplaced"/>
</dbReference>